<comment type="function">
    <text evidence="1">Putative pheromone receptor.</text>
</comment>
<dbReference type="AlphaFoldDB" id="A0A9L0IAQ3"/>
<evidence type="ECO:0000256" key="12">
    <source>
        <dbReference type="ARBA" id="ARBA00023224"/>
    </source>
</evidence>
<dbReference type="Ensembl" id="ENSEAST00005052195.1">
    <property type="protein sequence ID" value="ENSEASP00005037887.1"/>
    <property type="gene ID" value="ENSEASG00005031852.1"/>
</dbReference>
<dbReference type="GeneTree" id="ENSGT00960000186612"/>
<sequence>MLVSGKYWIRVDITYVVHTFYSPAGSSSSEDKYQSLRTDRMAARDLAVGTLFLFQTIFGILGNLFLLGHYLFLYFTGCRLRSTDFVVKNLIVANLLVLFSSGMPNGMSRLGWYHVFNDFVCRFFPYVRRVGRGVSIGTTCLLSVAQAIMISPSNSRWAELKVKTRKCIVPSISLCWILQMLINVVYPMFLTGNGSHKNITNRKSFGYCFAVRHDKTRDDLYVALISFPDVFCLGLMYLASGSTVFILYRHKQRVQHIHRTNISSRSCHESRATKTILLLVSTFVFFNTLSSTCHAVMAVVSNPNWFLLNATLVSTLCFPSLGPFLLMSREPSVSRLCFAWIKNTKSPSLVCICAVFIW</sequence>
<feature type="transmembrane region" description="Helical" evidence="13">
    <location>
        <begin position="275"/>
        <end position="300"/>
    </location>
</feature>
<dbReference type="PANTHER" id="PTHR24062">
    <property type="entry name" value="VOMERONASAL TYPE-1 RECEPTOR"/>
    <property type="match status" value="1"/>
</dbReference>
<dbReference type="SUPFAM" id="SSF81321">
    <property type="entry name" value="Family A G protein-coupled receptor-like"/>
    <property type="match status" value="1"/>
</dbReference>
<evidence type="ECO:0000256" key="4">
    <source>
        <dbReference type="ARBA" id="ARBA00022475"/>
    </source>
</evidence>
<keyword evidence="16" id="KW-1185">Reference proteome</keyword>
<reference evidence="15 16" key="1">
    <citation type="journal article" date="2020" name="Nat. Commun.">
        <title>Donkey genomes provide new insights into domestication and selection for coat color.</title>
        <authorList>
            <person name="Wang"/>
            <person name="C."/>
            <person name="Li"/>
            <person name="H."/>
            <person name="Guo"/>
            <person name="Y."/>
            <person name="Huang"/>
            <person name="J."/>
            <person name="Sun"/>
            <person name="Y."/>
            <person name="Min"/>
            <person name="J."/>
            <person name="Wang"/>
            <person name="J."/>
            <person name="Fang"/>
            <person name="X."/>
            <person name="Zhao"/>
            <person name="Z."/>
            <person name="Wang"/>
            <person name="S."/>
            <person name="Zhang"/>
            <person name="Y."/>
            <person name="Liu"/>
            <person name="Q."/>
            <person name="Jiang"/>
            <person name="Q."/>
            <person name="Wang"/>
            <person name="X."/>
            <person name="Guo"/>
            <person name="Y."/>
            <person name="Yang"/>
            <person name="C."/>
            <person name="Wang"/>
            <person name="Y."/>
            <person name="Tian"/>
            <person name="F."/>
            <person name="Zhuang"/>
            <person name="G."/>
            <person name="Fan"/>
            <person name="Y."/>
            <person name="Gao"/>
            <person name="Q."/>
            <person name="Li"/>
            <person name="Y."/>
            <person name="Ju"/>
            <person name="Z."/>
            <person name="Li"/>
            <person name="J."/>
            <person name="Li"/>
            <person name="R."/>
            <person name="Hou"/>
            <person name="M."/>
            <person name="Yang"/>
            <person name="G."/>
            <person name="Liu"/>
            <person name="G."/>
            <person name="Liu"/>
            <person name="W."/>
            <person name="Guo"/>
            <person name="J."/>
            <person name="Pan"/>
            <person name="S."/>
            <person name="Fan"/>
            <person name="G."/>
            <person name="Zhang"/>
            <person name="W."/>
            <person name="Zhang"/>
            <person name="R."/>
            <person name="Yu"/>
            <person name="J."/>
            <person name="Zhang"/>
            <person name="X."/>
            <person name="Yin"/>
            <person name="Q."/>
            <person name="Ji"/>
            <person name="C."/>
            <person name="Jin"/>
            <person name="Y."/>
            <person name="Yue"/>
            <person name="G."/>
            <person name="Liu"/>
            <person name="M."/>
            <person name="Xu"/>
            <person name="J."/>
            <person name="Liu"/>
            <person name="S."/>
            <person name="Jordana"/>
            <person name="J."/>
            <person name="Noce"/>
            <person name="A."/>
            <person name="Amills"/>
            <person name="M."/>
            <person name="Wu"/>
            <person name="D.D."/>
            <person name="Li"/>
            <person name="S."/>
            <person name="Zhou"/>
            <person name="X. and Zhong"/>
            <person name="J."/>
        </authorList>
    </citation>
    <scope>NUCLEOTIDE SEQUENCE [LARGE SCALE GENOMIC DNA]</scope>
</reference>
<evidence type="ECO:0000313" key="15">
    <source>
        <dbReference type="Ensembl" id="ENSEASP00005037887.1"/>
    </source>
</evidence>
<keyword evidence="7 13" id="KW-1133">Transmembrane helix</keyword>
<dbReference type="Proteomes" id="UP000694387">
    <property type="component" value="Chromosome 26"/>
</dbReference>
<evidence type="ECO:0000256" key="11">
    <source>
        <dbReference type="ARBA" id="ARBA00023180"/>
    </source>
</evidence>
<evidence type="ECO:0000256" key="5">
    <source>
        <dbReference type="ARBA" id="ARBA00022507"/>
    </source>
</evidence>
<protein>
    <recommendedName>
        <fullName evidence="13">Vomeronasal type-1 receptor</fullName>
    </recommendedName>
</protein>
<keyword evidence="11" id="KW-0325">Glycoprotein</keyword>
<keyword evidence="6 13" id="KW-0812">Transmembrane</keyword>
<reference evidence="15" key="2">
    <citation type="submission" date="2025-08" db="UniProtKB">
        <authorList>
            <consortium name="Ensembl"/>
        </authorList>
    </citation>
    <scope>IDENTIFICATION</scope>
</reference>
<evidence type="ECO:0000256" key="7">
    <source>
        <dbReference type="ARBA" id="ARBA00022989"/>
    </source>
</evidence>
<evidence type="ECO:0000256" key="9">
    <source>
        <dbReference type="ARBA" id="ARBA00023136"/>
    </source>
</evidence>
<dbReference type="GO" id="GO:0005886">
    <property type="term" value="C:plasma membrane"/>
    <property type="evidence" value="ECO:0007669"/>
    <property type="project" value="UniProtKB-SubCell"/>
</dbReference>
<evidence type="ECO:0000313" key="16">
    <source>
        <dbReference type="Proteomes" id="UP000694387"/>
    </source>
</evidence>
<dbReference type="FunFam" id="1.20.1070.10:FF:000033">
    <property type="entry name" value="Vomeronasal type-1 receptor"/>
    <property type="match status" value="1"/>
</dbReference>
<feature type="transmembrane region" description="Helical" evidence="13">
    <location>
        <begin position="220"/>
        <end position="248"/>
    </location>
</feature>
<feature type="transmembrane region" description="Helical" evidence="13">
    <location>
        <begin position="167"/>
        <end position="189"/>
    </location>
</feature>
<feature type="domain" description="G-protein coupled receptors family 1 profile" evidence="14">
    <location>
        <begin position="62"/>
        <end position="285"/>
    </location>
</feature>
<feature type="transmembrane region" description="Helical" evidence="13">
    <location>
        <begin position="46"/>
        <end position="73"/>
    </location>
</feature>
<keyword evidence="9 13" id="KW-0472">Membrane</keyword>
<feature type="transmembrane region" description="Helical" evidence="13">
    <location>
        <begin position="306"/>
        <end position="326"/>
    </location>
</feature>
<dbReference type="GO" id="GO:0007606">
    <property type="term" value="P:sensory perception of chemical stimulus"/>
    <property type="evidence" value="ECO:0007669"/>
    <property type="project" value="UniProtKB-ARBA"/>
</dbReference>
<comment type="similarity">
    <text evidence="3 13">Belongs to the G-protein coupled receptor 1 family.</text>
</comment>
<dbReference type="PRINTS" id="PR01534">
    <property type="entry name" value="VOMERONASL1R"/>
</dbReference>
<accession>A0A9L0IAQ3</accession>
<dbReference type="Gene3D" id="1.20.1070.10">
    <property type="entry name" value="Rhodopsin 7-helix transmembrane proteins"/>
    <property type="match status" value="1"/>
</dbReference>
<evidence type="ECO:0000259" key="14">
    <source>
        <dbReference type="PROSITE" id="PS50262"/>
    </source>
</evidence>
<gene>
    <name evidence="15" type="primary">LOC106825282</name>
</gene>
<keyword evidence="12 13" id="KW-0807">Transducer</keyword>
<name>A0A9L0IAQ3_EQUAS</name>
<dbReference type="InterPro" id="IPR004072">
    <property type="entry name" value="Vmron_rcpt_1"/>
</dbReference>
<dbReference type="Pfam" id="PF03402">
    <property type="entry name" value="V1R"/>
    <property type="match status" value="1"/>
</dbReference>
<evidence type="ECO:0000256" key="13">
    <source>
        <dbReference type="RuleBase" id="RU364061"/>
    </source>
</evidence>
<reference evidence="15" key="3">
    <citation type="submission" date="2025-09" db="UniProtKB">
        <authorList>
            <consortium name="Ensembl"/>
        </authorList>
    </citation>
    <scope>IDENTIFICATION</scope>
</reference>
<dbReference type="PROSITE" id="PS50262">
    <property type="entry name" value="G_PROTEIN_RECEP_F1_2"/>
    <property type="match status" value="1"/>
</dbReference>
<evidence type="ECO:0000256" key="10">
    <source>
        <dbReference type="ARBA" id="ARBA00023170"/>
    </source>
</evidence>
<keyword evidence="4 13" id="KW-1003">Cell membrane</keyword>
<evidence type="ECO:0000256" key="1">
    <source>
        <dbReference type="ARBA" id="ARBA00003878"/>
    </source>
</evidence>
<keyword evidence="8 13" id="KW-0297">G-protein coupled receptor</keyword>
<dbReference type="GO" id="GO:0019236">
    <property type="term" value="P:response to pheromone"/>
    <property type="evidence" value="ECO:0007669"/>
    <property type="project" value="UniProtKB-KW"/>
</dbReference>
<proteinExistence type="inferred from homology"/>
<comment type="subcellular location">
    <subcellularLocation>
        <location evidence="2 13">Cell membrane</location>
        <topology evidence="2 13">Multi-pass membrane protein</topology>
    </subcellularLocation>
</comment>
<evidence type="ECO:0000256" key="6">
    <source>
        <dbReference type="ARBA" id="ARBA00022692"/>
    </source>
</evidence>
<keyword evidence="10 13" id="KW-0675">Receptor</keyword>
<feature type="transmembrane region" description="Helical" evidence="13">
    <location>
        <begin position="85"/>
        <end position="103"/>
    </location>
</feature>
<evidence type="ECO:0000256" key="8">
    <source>
        <dbReference type="ARBA" id="ARBA00023040"/>
    </source>
</evidence>
<dbReference type="GO" id="GO:0016503">
    <property type="term" value="F:pheromone receptor activity"/>
    <property type="evidence" value="ECO:0007669"/>
    <property type="project" value="InterPro"/>
</dbReference>
<keyword evidence="5 13" id="KW-0589">Pheromone response</keyword>
<organism evidence="15 16">
    <name type="scientific">Equus asinus</name>
    <name type="common">Donkey</name>
    <name type="synonym">Equus africanus asinus</name>
    <dbReference type="NCBI Taxonomy" id="9793"/>
    <lineage>
        <taxon>Eukaryota</taxon>
        <taxon>Metazoa</taxon>
        <taxon>Chordata</taxon>
        <taxon>Craniata</taxon>
        <taxon>Vertebrata</taxon>
        <taxon>Euteleostomi</taxon>
        <taxon>Mammalia</taxon>
        <taxon>Eutheria</taxon>
        <taxon>Laurasiatheria</taxon>
        <taxon>Perissodactyla</taxon>
        <taxon>Equidae</taxon>
        <taxon>Equus</taxon>
    </lineage>
</organism>
<evidence type="ECO:0000256" key="2">
    <source>
        <dbReference type="ARBA" id="ARBA00004651"/>
    </source>
</evidence>
<dbReference type="InterPro" id="IPR017452">
    <property type="entry name" value="GPCR_Rhodpsn_7TM"/>
</dbReference>
<feature type="transmembrane region" description="Helical" evidence="13">
    <location>
        <begin position="134"/>
        <end position="155"/>
    </location>
</feature>
<evidence type="ECO:0000256" key="3">
    <source>
        <dbReference type="ARBA" id="ARBA00010663"/>
    </source>
</evidence>